<dbReference type="AlphaFoldDB" id="S8E7U0"/>
<keyword evidence="2" id="KW-1185">Reference proteome</keyword>
<dbReference type="eggNOG" id="ENOG502QRJE">
    <property type="taxonomic scope" value="Eukaryota"/>
</dbReference>
<proteinExistence type="predicted"/>
<reference evidence="1 2" key="1">
    <citation type="journal article" date="2012" name="Science">
        <title>The Paleozoic origin of enzymatic lignin decomposition reconstructed from 31 fungal genomes.</title>
        <authorList>
            <person name="Floudas D."/>
            <person name="Binder M."/>
            <person name="Riley R."/>
            <person name="Barry K."/>
            <person name="Blanchette R.A."/>
            <person name="Henrissat B."/>
            <person name="Martinez A.T."/>
            <person name="Otillar R."/>
            <person name="Spatafora J.W."/>
            <person name="Yadav J.S."/>
            <person name="Aerts A."/>
            <person name="Benoit I."/>
            <person name="Boyd A."/>
            <person name="Carlson A."/>
            <person name="Copeland A."/>
            <person name="Coutinho P.M."/>
            <person name="de Vries R.P."/>
            <person name="Ferreira P."/>
            <person name="Findley K."/>
            <person name="Foster B."/>
            <person name="Gaskell J."/>
            <person name="Glotzer D."/>
            <person name="Gorecki P."/>
            <person name="Heitman J."/>
            <person name="Hesse C."/>
            <person name="Hori C."/>
            <person name="Igarashi K."/>
            <person name="Jurgens J.A."/>
            <person name="Kallen N."/>
            <person name="Kersten P."/>
            <person name="Kohler A."/>
            <person name="Kuees U."/>
            <person name="Kumar T.K.A."/>
            <person name="Kuo A."/>
            <person name="LaButti K."/>
            <person name="Larrondo L.F."/>
            <person name="Lindquist E."/>
            <person name="Ling A."/>
            <person name="Lombard V."/>
            <person name="Lucas S."/>
            <person name="Lundell T."/>
            <person name="Martin R."/>
            <person name="McLaughlin D.J."/>
            <person name="Morgenstern I."/>
            <person name="Morin E."/>
            <person name="Murat C."/>
            <person name="Nagy L.G."/>
            <person name="Nolan M."/>
            <person name="Ohm R.A."/>
            <person name="Patyshakuliyeva A."/>
            <person name="Rokas A."/>
            <person name="Ruiz-Duenas F.J."/>
            <person name="Sabat G."/>
            <person name="Salamov A."/>
            <person name="Samejima M."/>
            <person name="Schmutz J."/>
            <person name="Slot J.C."/>
            <person name="St John F."/>
            <person name="Stenlid J."/>
            <person name="Sun H."/>
            <person name="Sun S."/>
            <person name="Syed K."/>
            <person name="Tsang A."/>
            <person name="Wiebenga A."/>
            <person name="Young D."/>
            <person name="Pisabarro A."/>
            <person name="Eastwood D.C."/>
            <person name="Martin F."/>
            <person name="Cullen D."/>
            <person name="Grigoriev I.V."/>
            <person name="Hibbett D.S."/>
        </authorList>
    </citation>
    <scope>NUCLEOTIDE SEQUENCE</scope>
    <source>
        <strain evidence="2">FP-58527</strain>
    </source>
</reference>
<dbReference type="InterPro" id="IPR038921">
    <property type="entry name" value="YOR389W-like"/>
</dbReference>
<gene>
    <name evidence="1" type="ORF">FOMPIDRAFT_128037</name>
</gene>
<dbReference type="OrthoDB" id="10261782at2759"/>
<name>S8E7U0_FOMSC</name>
<organism evidence="1 2">
    <name type="scientific">Fomitopsis schrenkii</name>
    <name type="common">Brown rot fungus</name>
    <dbReference type="NCBI Taxonomy" id="2126942"/>
    <lineage>
        <taxon>Eukaryota</taxon>
        <taxon>Fungi</taxon>
        <taxon>Dikarya</taxon>
        <taxon>Basidiomycota</taxon>
        <taxon>Agaricomycotina</taxon>
        <taxon>Agaricomycetes</taxon>
        <taxon>Polyporales</taxon>
        <taxon>Fomitopsis</taxon>
    </lineage>
</organism>
<evidence type="ECO:0000313" key="1">
    <source>
        <dbReference type="EMBL" id="EPT00683.1"/>
    </source>
</evidence>
<dbReference type="HOGENOM" id="CLU_017366_2_1_1"/>
<evidence type="ECO:0000313" key="2">
    <source>
        <dbReference type="Proteomes" id="UP000015241"/>
    </source>
</evidence>
<protein>
    <submittedName>
        <fullName evidence="1">Uncharacterized protein</fullName>
    </submittedName>
</protein>
<dbReference type="Proteomes" id="UP000015241">
    <property type="component" value="Unassembled WGS sequence"/>
</dbReference>
<dbReference type="PANTHER" id="PTHR35204:SF1">
    <property type="entry name" value="ENTEROTOXIN"/>
    <property type="match status" value="1"/>
</dbReference>
<sequence length="493" mass="55527">MKANSKHPNGHTIVRTSIPPGTILYHGRPVPEYPERDWVAFDPEHAAIFAWGVNGTVYTFAATRDLTLLYFDGCSANKVDGVVDTQDILFWGKLLHKHTEWWGEMERLEVGCVWARQHGIDGFIRMEFDFEIIYCDFSDGLELVTVLSPVHGELPLPHPSDPRNLTSPRTWDAGSQLSPMQNHMLGAHPEGTFHGFRKADYPPEGPDELLSSLPPIVPPPGWKGTFPLTSFEARRAGAWHNDFPGLSQVHADASTLISFFDPSLRSLVDARRNTTRNQYAAGNASQEDIARVRQDVSEMALRSPGANSGVDWVGLARTIQERFKDRLPYLQHLLHQPIMNASAQAAGVRKQLIVSLIPHMRKVEIGEAQWFADIAHDCAARFTKSLSVSRYTKQEESVHHAVEEVLHEVCRVYTGAWVDAFDVESQSTDVAAGLLEKWRGEFDALIEWLDWPAWIQCHPACEVDEYCYVPQGKPWGIPDDHEPRCRPIVDVSF</sequence>
<dbReference type="PANTHER" id="PTHR35204">
    <property type="entry name" value="YALI0A21131P"/>
    <property type="match status" value="1"/>
</dbReference>
<dbReference type="EMBL" id="KE504147">
    <property type="protein sequence ID" value="EPT00683.1"/>
    <property type="molecule type" value="Genomic_DNA"/>
</dbReference>
<dbReference type="STRING" id="743788.S8E7U0"/>
<accession>S8E7U0</accession>
<dbReference type="InParanoid" id="S8E7U0"/>